<accession>A0ABT6FDE5</accession>
<evidence type="ECO:0000313" key="3">
    <source>
        <dbReference type="EMBL" id="MDG3005607.1"/>
    </source>
</evidence>
<dbReference type="SUPFAM" id="SSF47413">
    <property type="entry name" value="lambda repressor-like DNA-binding domains"/>
    <property type="match status" value="1"/>
</dbReference>
<protein>
    <submittedName>
        <fullName evidence="3">Helix-turn-helix transcriptional regulator</fullName>
    </submittedName>
</protein>
<dbReference type="CDD" id="cd00093">
    <property type="entry name" value="HTH_XRE"/>
    <property type="match status" value="1"/>
</dbReference>
<evidence type="ECO:0000259" key="2">
    <source>
        <dbReference type="PROSITE" id="PS50943"/>
    </source>
</evidence>
<evidence type="ECO:0000256" key="1">
    <source>
        <dbReference type="SAM" id="MobiDB-lite"/>
    </source>
</evidence>
<sequence>MELKLKLLMLMKSKNLNGQKLAKLSLVSDSEISRILQGKSRPGLDNALRLAQAVGVSLDYLADDRIDVEPAQADDALTSEDHKLLGICRRVGGDEAQRVLEIVRILGYDVAMARLIGAASKPVIERLDDEIGEPRTSLSTNGQHVLRGPATATATA</sequence>
<name>A0ABT6FDE5_9BACT</name>
<comment type="caution">
    <text evidence="3">The sequence shown here is derived from an EMBL/GenBank/DDBJ whole genome shotgun (WGS) entry which is preliminary data.</text>
</comment>
<dbReference type="Proteomes" id="UP001216907">
    <property type="component" value="Unassembled WGS sequence"/>
</dbReference>
<dbReference type="RefSeq" id="WP_277861938.1">
    <property type="nucleotide sequence ID" value="NZ_JARRAG010000002.1"/>
</dbReference>
<dbReference type="Gene3D" id="1.10.260.40">
    <property type="entry name" value="lambda repressor-like DNA-binding domains"/>
    <property type="match status" value="1"/>
</dbReference>
<gene>
    <name evidence="3" type="ORF">PZE19_17605</name>
</gene>
<dbReference type="InterPro" id="IPR010982">
    <property type="entry name" value="Lambda_DNA-bd_dom_sf"/>
</dbReference>
<reference evidence="3 4" key="1">
    <citation type="submission" date="2023-03" db="EMBL/GenBank/DDBJ databases">
        <title>Paludisphaera mucosa sp. nov. a novel planctomycete from northern fen.</title>
        <authorList>
            <person name="Ivanova A."/>
        </authorList>
    </citation>
    <scope>NUCLEOTIDE SEQUENCE [LARGE SCALE GENOMIC DNA]</scope>
    <source>
        <strain evidence="3 4">Pla2</strain>
    </source>
</reference>
<proteinExistence type="predicted"/>
<dbReference type="SMART" id="SM00530">
    <property type="entry name" value="HTH_XRE"/>
    <property type="match status" value="1"/>
</dbReference>
<keyword evidence="4" id="KW-1185">Reference proteome</keyword>
<evidence type="ECO:0000313" key="4">
    <source>
        <dbReference type="Proteomes" id="UP001216907"/>
    </source>
</evidence>
<dbReference type="EMBL" id="JARRAG010000002">
    <property type="protein sequence ID" value="MDG3005607.1"/>
    <property type="molecule type" value="Genomic_DNA"/>
</dbReference>
<feature type="region of interest" description="Disordered" evidence="1">
    <location>
        <begin position="134"/>
        <end position="156"/>
    </location>
</feature>
<dbReference type="PROSITE" id="PS50943">
    <property type="entry name" value="HTH_CROC1"/>
    <property type="match status" value="1"/>
</dbReference>
<dbReference type="InterPro" id="IPR001387">
    <property type="entry name" value="Cro/C1-type_HTH"/>
</dbReference>
<dbReference type="Pfam" id="PF01381">
    <property type="entry name" value="HTH_3"/>
    <property type="match status" value="1"/>
</dbReference>
<organism evidence="3 4">
    <name type="scientific">Paludisphaera mucosa</name>
    <dbReference type="NCBI Taxonomy" id="3030827"/>
    <lineage>
        <taxon>Bacteria</taxon>
        <taxon>Pseudomonadati</taxon>
        <taxon>Planctomycetota</taxon>
        <taxon>Planctomycetia</taxon>
        <taxon>Isosphaerales</taxon>
        <taxon>Isosphaeraceae</taxon>
        <taxon>Paludisphaera</taxon>
    </lineage>
</organism>
<feature type="domain" description="HTH cro/C1-type" evidence="2">
    <location>
        <begin position="7"/>
        <end position="61"/>
    </location>
</feature>